<dbReference type="Proteomes" id="UP000055060">
    <property type="component" value="Unassembled WGS sequence"/>
</dbReference>
<sequence>MKIFRETFGGLLFALLSTVIVAGALILSFVEGSAAPSLPPRATETPFELPTYLPVEVTLTPTANTPTITPTTACRLPAGWVEYVVQYGDDLGGLANDAGVTPEQLREANCLVSAELVAGTVLFVPQLALTKTLTPSPSPTSSKCGPPLGWIAYRIQSSDTLFRISRIYGVSVPQLQFANCMGSSTFLRVGDLIYVPNVATRTPEFTQTGTNAPTQASTLETIYPSSTLTSTPTQDFTATPGDYPAP</sequence>
<dbReference type="SMART" id="SM00257">
    <property type="entry name" value="LysM"/>
    <property type="match status" value="2"/>
</dbReference>
<dbReference type="SUPFAM" id="SSF54106">
    <property type="entry name" value="LysM domain"/>
    <property type="match status" value="2"/>
</dbReference>
<dbReference type="PANTHER" id="PTHR33734">
    <property type="entry name" value="LYSM DOMAIN-CONTAINING GPI-ANCHORED PROTEIN 2"/>
    <property type="match status" value="1"/>
</dbReference>
<dbReference type="AlphaFoldDB" id="A0A0S7BFL1"/>
<name>A0A0S7BFL1_9CHLR</name>
<dbReference type="PROSITE" id="PS51782">
    <property type="entry name" value="LYSM"/>
    <property type="match status" value="2"/>
</dbReference>
<keyword evidence="3" id="KW-0378">Hydrolase</keyword>
<proteinExistence type="predicted"/>
<dbReference type="InterPro" id="IPR036779">
    <property type="entry name" value="LysM_dom_sf"/>
</dbReference>
<dbReference type="Pfam" id="PF01476">
    <property type="entry name" value="LysM"/>
    <property type="match status" value="2"/>
</dbReference>
<dbReference type="CDD" id="cd00118">
    <property type="entry name" value="LysM"/>
    <property type="match status" value="2"/>
</dbReference>
<evidence type="ECO:0000259" key="2">
    <source>
        <dbReference type="PROSITE" id="PS51782"/>
    </source>
</evidence>
<dbReference type="Gene3D" id="3.10.350.10">
    <property type="entry name" value="LysM domain"/>
    <property type="match status" value="2"/>
</dbReference>
<dbReference type="PANTHER" id="PTHR33734:SF22">
    <property type="entry name" value="MEMBRANE-BOUND LYTIC MUREIN TRANSGLYCOSYLASE D"/>
    <property type="match status" value="1"/>
</dbReference>
<protein>
    <submittedName>
        <fullName evidence="3">Predicted glycosyl hydrolase</fullName>
    </submittedName>
</protein>
<dbReference type="GO" id="GO:0016787">
    <property type="term" value="F:hydrolase activity"/>
    <property type="evidence" value="ECO:0007669"/>
    <property type="project" value="UniProtKB-KW"/>
</dbReference>
<evidence type="ECO:0000313" key="4">
    <source>
        <dbReference type="Proteomes" id="UP000055060"/>
    </source>
</evidence>
<reference evidence="3" key="1">
    <citation type="submission" date="2015-07" db="EMBL/GenBank/DDBJ databases">
        <title>Draft Genome Sequences of Anaerolinea thermolimosa IMO-1, Bellilinea caldifistulae GOMI-1, Leptolinea tardivitalis YMTK-2, Levilinea saccharolytica KIBI-1,Longilinea arvoryzae KOME-1, Previously Described as Members of the Anaerolineaceae (Chloroflexi).</title>
        <authorList>
            <person name="Sekiguchi Y."/>
            <person name="Ohashi A."/>
            <person name="Matsuura N."/>
            <person name="Tourlousse M.D."/>
        </authorList>
    </citation>
    <scope>NUCLEOTIDE SEQUENCE [LARGE SCALE GENOMIC DNA]</scope>
    <source>
        <strain evidence="3">KOME-1</strain>
    </source>
</reference>
<dbReference type="RefSeq" id="WP_075073644.1">
    <property type="nucleotide sequence ID" value="NZ_DF967972.1"/>
</dbReference>
<dbReference type="EMBL" id="DF967972">
    <property type="protein sequence ID" value="GAP14381.1"/>
    <property type="molecule type" value="Genomic_DNA"/>
</dbReference>
<keyword evidence="4" id="KW-1185">Reference proteome</keyword>
<dbReference type="InterPro" id="IPR018392">
    <property type="entry name" value="LysM"/>
</dbReference>
<dbReference type="OrthoDB" id="166845at2"/>
<feature type="domain" description="LysM" evidence="2">
    <location>
        <begin position="81"/>
        <end position="124"/>
    </location>
</feature>
<evidence type="ECO:0000313" key="3">
    <source>
        <dbReference type="EMBL" id="GAP14381.1"/>
    </source>
</evidence>
<feature type="region of interest" description="Disordered" evidence="1">
    <location>
        <begin position="225"/>
        <end position="246"/>
    </location>
</feature>
<gene>
    <name evidence="3" type="ORF">LARV_02149</name>
</gene>
<organism evidence="3">
    <name type="scientific">Longilinea arvoryzae</name>
    <dbReference type="NCBI Taxonomy" id="360412"/>
    <lineage>
        <taxon>Bacteria</taxon>
        <taxon>Bacillati</taxon>
        <taxon>Chloroflexota</taxon>
        <taxon>Anaerolineae</taxon>
        <taxon>Anaerolineales</taxon>
        <taxon>Anaerolineaceae</taxon>
        <taxon>Longilinea</taxon>
    </lineage>
</organism>
<accession>A0A0S7BFL1</accession>
<feature type="compositionally biased region" description="Polar residues" evidence="1">
    <location>
        <begin position="225"/>
        <end position="237"/>
    </location>
</feature>
<evidence type="ECO:0000256" key="1">
    <source>
        <dbReference type="SAM" id="MobiDB-lite"/>
    </source>
</evidence>
<feature type="domain" description="LysM" evidence="2">
    <location>
        <begin position="151"/>
        <end position="195"/>
    </location>
</feature>
<dbReference type="STRING" id="360412.LARV_02149"/>